<dbReference type="Gene3D" id="2.60.200.10">
    <property type="match status" value="1"/>
</dbReference>
<dbReference type="Pfam" id="PF00605">
    <property type="entry name" value="IRF"/>
    <property type="match status" value="1"/>
</dbReference>
<reference evidence="3" key="1">
    <citation type="journal article" date="2015" name="J. Virol.">
        <title>Whole-Genome Sequencing of Kaposi's Sarcoma-Associated Herpesvirus from Zambian Kaposi's Sarcoma Biopsy Specimens Reveals Unique Viral Diversity.</title>
        <authorList>
            <person name="Olp L.N."/>
            <person name="Jeanniard A."/>
            <person name="Marimo C."/>
            <person name="West J.T."/>
            <person name="Wood C."/>
        </authorList>
    </citation>
    <scope>NUCLEOTIDE SEQUENCE</scope>
    <source>
        <strain evidence="3">ZM130</strain>
    </source>
</reference>
<dbReference type="SMART" id="SM01243">
    <property type="entry name" value="IRF-3"/>
    <property type="match status" value="1"/>
</dbReference>
<protein>
    <submittedName>
        <fullName evidence="3">VIRF-1</fullName>
    </submittedName>
</protein>
<organismHost>
    <name type="scientific">Homo sapiens</name>
    <name type="common">Human</name>
    <dbReference type="NCBI Taxonomy" id="9606"/>
</organismHost>
<dbReference type="Pfam" id="PF10401">
    <property type="entry name" value="IRF-3"/>
    <property type="match status" value="1"/>
</dbReference>
<accession>A0A0N9RX90</accession>
<dbReference type="InterPro" id="IPR036388">
    <property type="entry name" value="WH-like_DNA-bd_sf"/>
</dbReference>
<dbReference type="CDD" id="cd00103">
    <property type="entry name" value="IRF"/>
    <property type="match status" value="1"/>
</dbReference>
<dbReference type="InterPro" id="IPR017855">
    <property type="entry name" value="SMAD-like_dom_sf"/>
</dbReference>
<dbReference type="SUPFAM" id="SSF49879">
    <property type="entry name" value="SMAD/FHA domain"/>
    <property type="match status" value="1"/>
</dbReference>
<dbReference type="InterPro" id="IPR001346">
    <property type="entry name" value="Interferon_reg_fact_DNA-bd_dom"/>
</dbReference>
<dbReference type="PROSITE" id="PS51507">
    <property type="entry name" value="IRF_2"/>
    <property type="match status" value="1"/>
</dbReference>
<dbReference type="GO" id="GO:0002376">
    <property type="term" value="P:immune system process"/>
    <property type="evidence" value="ECO:0007669"/>
    <property type="project" value="TreeGrafter"/>
</dbReference>
<gene>
    <name evidence="3" type="primary">vIRF-1</name>
</gene>
<dbReference type="InterPro" id="IPR019471">
    <property type="entry name" value="Interferon_reg_factor-3"/>
</dbReference>
<dbReference type="SUPFAM" id="SSF46785">
    <property type="entry name" value="Winged helix' DNA-binding domain"/>
    <property type="match status" value="1"/>
</dbReference>
<evidence type="ECO:0000259" key="2">
    <source>
        <dbReference type="PROSITE" id="PS51507"/>
    </source>
</evidence>
<dbReference type="GO" id="GO:0000978">
    <property type="term" value="F:RNA polymerase II cis-regulatory region sequence-specific DNA binding"/>
    <property type="evidence" value="ECO:0007669"/>
    <property type="project" value="TreeGrafter"/>
</dbReference>
<dbReference type="Gene3D" id="1.10.10.10">
    <property type="entry name" value="Winged helix-like DNA-binding domain superfamily/Winged helix DNA-binding domain"/>
    <property type="match status" value="1"/>
</dbReference>
<dbReference type="EMBL" id="KT271468">
    <property type="protein sequence ID" value="ALH45528.1"/>
    <property type="molecule type" value="Genomic_DNA"/>
</dbReference>
<dbReference type="GO" id="GO:0000981">
    <property type="term" value="F:DNA-binding transcription factor activity, RNA polymerase II-specific"/>
    <property type="evidence" value="ECO:0007669"/>
    <property type="project" value="TreeGrafter"/>
</dbReference>
<proteinExistence type="predicted"/>
<dbReference type="SMART" id="SM00348">
    <property type="entry name" value="IRF"/>
    <property type="match status" value="1"/>
</dbReference>
<evidence type="ECO:0000313" key="3">
    <source>
        <dbReference type="EMBL" id="ALH45528.1"/>
    </source>
</evidence>
<name>A0A0N9RX90_HHV8</name>
<feature type="region of interest" description="Disordered" evidence="1">
    <location>
        <begin position="1"/>
        <end position="60"/>
    </location>
</feature>
<sequence length="449" mass="48488">MDPGQRPNPFGAPGAIPKKPCLSQGSPGTSGSGAPCDEPSRSESPGEGPSGTGGSAAAGDITRQAVVAAITEWSRTRQLRISTGASEGKVSIKDWIVCQVNSGKFPGVEWEDEERTRFRIPVTPLADPCFEWRRDGELGVVYIRERGNMPVDASFKGTRGRRRMLAALRRTRGLQEIGKGISQDGHHFLVFRVRKPEEEQCVECGVVAGAVHDFNNMARLLQEGFFSPGQCLPGEIVTPVPSCTTAEGQEAVIDWGRLFIRMYYNGEQVHELLTTSQSGCRISSALRRDPAVHYCAVGSPGQVWLPNVPNLACEIAKRELCDTLDACAKGILLTSSCNGIFCVCYHNGPVHFIGNTVPPDSGPLLLPQGKPTRIFNPNTFLVGLANSPLPAPSHVTCPLVKLWLGKPVAVGKLEPHAPSPRDFAARCSNFSDACVVLEIMPKPLWDAMQ</sequence>
<dbReference type="PANTHER" id="PTHR11949:SF53">
    <property type="entry name" value="IRF TRYPTOPHAN PENTAD REPEAT DOMAIN-CONTAINING PROTEIN"/>
    <property type="match status" value="1"/>
</dbReference>
<dbReference type="InterPro" id="IPR036390">
    <property type="entry name" value="WH_DNA-bd_sf"/>
</dbReference>
<dbReference type="PANTHER" id="PTHR11949">
    <property type="entry name" value="INTERFERON REGULATORY FACTOR"/>
    <property type="match status" value="1"/>
</dbReference>
<evidence type="ECO:0000256" key="1">
    <source>
        <dbReference type="SAM" id="MobiDB-lite"/>
    </source>
</evidence>
<feature type="domain" description="IRF tryptophan pentad repeat" evidence="2">
    <location>
        <begin position="89"/>
        <end position="195"/>
    </location>
</feature>
<dbReference type="InterPro" id="IPR008984">
    <property type="entry name" value="SMAD_FHA_dom_sf"/>
</dbReference>
<organism evidence="3">
    <name type="scientific">Human herpesvirus 8</name>
    <name type="common">HHV-8</name>
    <name type="synonym">Kaposi's sarcoma-associated herpesvirus</name>
    <dbReference type="NCBI Taxonomy" id="37296"/>
    <lineage>
        <taxon>Viruses</taxon>
        <taxon>Duplodnaviria</taxon>
        <taxon>Heunggongvirae</taxon>
        <taxon>Peploviricota</taxon>
        <taxon>Herviviricetes</taxon>
        <taxon>Herpesvirales</taxon>
        <taxon>Orthoherpesviridae</taxon>
        <taxon>Gammaherpesvirinae</taxon>
        <taxon>Rhadinovirus</taxon>
        <taxon>Rhadinovirus humangamma8</taxon>
    </lineage>
</organism>